<keyword evidence="5" id="KW-0560">Oxidoreductase</keyword>
<reference evidence="11 12" key="1">
    <citation type="journal article" date="2016" name="Front. Microbiol.">
        <title>Comparative Genomics Analysis of Streptomyces Species Reveals Their Adaptation to the Marine Environment and Their Diversity at the Genomic Level.</title>
        <authorList>
            <person name="Tian X."/>
            <person name="Zhang Z."/>
            <person name="Yang T."/>
            <person name="Chen M."/>
            <person name="Li J."/>
            <person name="Chen F."/>
            <person name="Yang J."/>
            <person name="Li W."/>
            <person name="Zhang B."/>
            <person name="Zhang Z."/>
            <person name="Wu J."/>
            <person name="Zhang C."/>
            <person name="Long L."/>
            <person name="Xiao J."/>
        </authorList>
    </citation>
    <scope>NUCLEOTIDE SEQUENCE [LARGE SCALE GENOMIC DNA]</scope>
    <source>
        <strain evidence="11 12">SCSIO 10390</strain>
    </source>
</reference>
<dbReference type="PANTHER" id="PTHR11530:SF11">
    <property type="entry name" value="D-ASPARTATE OXIDASE"/>
    <property type="match status" value="1"/>
</dbReference>
<dbReference type="STRING" id="933944.AN215_05040"/>
<evidence type="ECO:0000256" key="4">
    <source>
        <dbReference type="ARBA" id="ARBA00022827"/>
    </source>
</evidence>
<evidence type="ECO:0000259" key="10">
    <source>
        <dbReference type="Pfam" id="PF01266"/>
    </source>
</evidence>
<protein>
    <recommendedName>
        <fullName evidence="7">D-amino-acid oxidase</fullName>
        <ecNumber evidence="6">1.4.3.3</ecNumber>
    </recommendedName>
</protein>
<evidence type="ECO:0000256" key="8">
    <source>
        <dbReference type="ARBA" id="ARBA00049547"/>
    </source>
</evidence>
<dbReference type="PANTHER" id="PTHR11530">
    <property type="entry name" value="D-AMINO ACID OXIDASE"/>
    <property type="match status" value="1"/>
</dbReference>
<comment type="caution">
    <text evidence="11">The sequence shown here is derived from an EMBL/GenBank/DDBJ whole genome shotgun (WGS) entry which is preliminary data.</text>
</comment>
<dbReference type="OrthoDB" id="246701at2"/>
<feature type="domain" description="FAD dependent oxidoreductase" evidence="10">
    <location>
        <begin position="4"/>
        <end position="86"/>
    </location>
</feature>
<evidence type="ECO:0000256" key="3">
    <source>
        <dbReference type="ARBA" id="ARBA00022630"/>
    </source>
</evidence>
<dbReference type="PIRSF" id="PIRSF000189">
    <property type="entry name" value="D-aa_oxidase"/>
    <property type="match status" value="1"/>
</dbReference>
<evidence type="ECO:0000313" key="12">
    <source>
        <dbReference type="Proteomes" id="UP000176087"/>
    </source>
</evidence>
<dbReference type="GO" id="GO:0003884">
    <property type="term" value="F:D-amino-acid oxidase activity"/>
    <property type="evidence" value="ECO:0007669"/>
    <property type="project" value="UniProtKB-EC"/>
</dbReference>
<feature type="binding site" evidence="9">
    <location>
        <position position="281"/>
    </location>
    <ligand>
        <name>D-dopa</name>
        <dbReference type="ChEBI" id="CHEBI:149689"/>
    </ligand>
</feature>
<sequence length="317" mass="33396">MDEVIVVGGGVSGLTTAVLLAERGLKVRVWSRNLDADTASGVSGGLCWPYRIEPQEKALEWAVRSFRNFAWLAEQPAHTGVRLVRGTLEGGAAASVPPEWISLIGSPPRTPIVDMLTYLPYLRGRLTAAGGSWEQRRIGSLAEASARAEAVVDCSGLGARELAGDTGMRPVRGQIVVVENPGVEEWFLSSEAGVPETTYVLPQPYGLLLGGTADEDAEETTPDPATTRAIVERCARVHPALAGARILEERVGLRPYRPRVRLEAETLPDGTPCVHNYGHGGAGVTVSWGCALEAVRLLRPDGGGGHGGDGGVPAADG</sequence>
<comment type="cofactor">
    <cofactor evidence="1 9">
        <name>FAD</name>
        <dbReference type="ChEBI" id="CHEBI:57692"/>
    </cofactor>
</comment>
<accession>A0A1E7JSI0</accession>
<dbReference type="InterPro" id="IPR023209">
    <property type="entry name" value="DAO"/>
</dbReference>
<feature type="binding site" evidence="9">
    <location>
        <begin position="280"/>
        <end position="285"/>
    </location>
    <ligand>
        <name>FAD</name>
        <dbReference type="ChEBI" id="CHEBI:57692"/>
    </ligand>
</feature>
<organism evidence="11 12">
    <name type="scientific">Streptomyces abyssalis</name>
    <dbReference type="NCBI Taxonomy" id="933944"/>
    <lineage>
        <taxon>Bacteria</taxon>
        <taxon>Bacillati</taxon>
        <taxon>Actinomycetota</taxon>
        <taxon>Actinomycetes</taxon>
        <taxon>Kitasatosporales</taxon>
        <taxon>Streptomycetaceae</taxon>
        <taxon>Streptomyces</taxon>
    </lineage>
</organism>
<dbReference type="Gene3D" id="3.30.9.10">
    <property type="entry name" value="D-Amino Acid Oxidase, subunit A, domain 2"/>
    <property type="match status" value="1"/>
</dbReference>
<dbReference type="Pfam" id="PF01266">
    <property type="entry name" value="DAO"/>
    <property type="match status" value="2"/>
</dbReference>
<dbReference type="PATRIC" id="fig|933944.5.peg.1647"/>
<dbReference type="Gene3D" id="3.40.50.720">
    <property type="entry name" value="NAD(P)-binding Rossmann-like Domain"/>
    <property type="match status" value="1"/>
</dbReference>
<dbReference type="GO" id="GO:0005737">
    <property type="term" value="C:cytoplasm"/>
    <property type="evidence" value="ECO:0007669"/>
    <property type="project" value="TreeGrafter"/>
</dbReference>
<keyword evidence="3" id="KW-0285">Flavoprotein</keyword>
<evidence type="ECO:0000256" key="7">
    <source>
        <dbReference type="ARBA" id="ARBA00039751"/>
    </source>
</evidence>
<dbReference type="EMBL" id="LJGT01000037">
    <property type="protein sequence ID" value="OEU91852.1"/>
    <property type="molecule type" value="Genomic_DNA"/>
</dbReference>
<feature type="binding site" evidence="9">
    <location>
        <position position="199"/>
    </location>
    <ligand>
        <name>D-dopa</name>
        <dbReference type="ChEBI" id="CHEBI:149689"/>
    </ligand>
</feature>
<dbReference type="Proteomes" id="UP000176087">
    <property type="component" value="Unassembled WGS sequence"/>
</dbReference>
<comment type="similarity">
    <text evidence="2">Belongs to the DAMOX/DASOX family.</text>
</comment>
<evidence type="ECO:0000313" key="11">
    <source>
        <dbReference type="EMBL" id="OEU91852.1"/>
    </source>
</evidence>
<evidence type="ECO:0000256" key="2">
    <source>
        <dbReference type="ARBA" id="ARBA00006730"/>
    </source>
</evidence>
<keyword evidence="12" id="KW-1185">Reference proteome</keyword>
<evidence type="ECO:0000256" key="5">
    <source>
        <dbReference type="ARBA" id="ARBA00023002"/>
    </source>
</evidence>
<feature type="domain" description="FAD dependent oxidoreductase" evidence="10">
    <location>
        <begin position="111"/>
        <end position="295"/>
    </location>
</feature>
<dbReference type="RefSeq" id="WP_070010016.1">
    <property type="nucleotide sequence ID" value="NZ_LJGS01000038.1"/>
</dbReference>
<dbReference type="AlphaFoldDB" id="A0A1E7JSI0"/>
<dbReference type="InterPro" id="IPR006076">
    <property type="entry name" value="FAD-dep_OxRdtase"/>
</dbReference>
<evidence type="ECO:0000256" key="9">
    <source>
        <dbReference type="PIRSR" id="PIRSR000189-1"/>
    </source>
</evidence>
<name>A0A1E7JSI0_9ACTN</name>
<evidence type="ECO:0000256" key="6">
    <source>
        <dbReference type="ARBA" id="ARBA00039101"/>
    </source>
</evidence>
<dbReference type="SUPFAM" id="SSF54373">
    <property type="entry name" value="FAD-linked reductases, C-terminal domain"/>
    <property type="match status" value="1"/>
</dbReference>
<evidence type="ECO:0000256" key="1">
    <source>
        <dbReference type="ARBA" id="ARBA00001974"/>
    </source>
</evidence>
<comment type="catalytic activity">
    <reaction evidence="8">
        <text>a D-alpha-amino acid + O2 + H2O = a 2-oxocarboxylate + H2O2 + NH4(+)</text>
        <dbReference type="Rhea" id="RHEA:21816"/>
        <dbReference type="ChEBI" id="CHEBI:15377"/>
        <dbReference type="ChEBI" id="CHEBI:15379"/>
        <dbReference type="ChEBI" id="CHEBI:16240"/>
        <dbReference type="ChEBI" id="CHEBI:28938"/>
        <dbReference type="ChEBI" id="CHEBI:35179"/>
        <dbReference type="ChEBI" id="CHEBI:59871"/>
        <dbReference type="EC" id="1.4.3.3"/>
    </reaction>
    <physiologicalReaction direction="left-to-right" evidence="8">
        <dbReference type="Rhea" id="RHEA:21817"/>
    </physiologicalReaction>
</comment>
<dbReference type="EC" id="1.4.3.3" evidence="6"/>
<dbReference type="GO" id="GO:0071949">
    <property type="term" value="F:FAD binding"/>
    <property type="evidence" value="ECO:0007669"/>
    <property type="project" value="InterPro"/>
</dbReference>
<proteinExistence type="inferred from homology"/>
<feature type="binding site" evidence="9">
    <location>
        <position position="254"/>
    </location>
    <ligand>
        <name>D-dopa</name>
        <dbReference type="ChEBI" id="CHEBI:149689"/>
    </ligand>
</feature>
<dbReference type="SUPFAM" id="SSF51971">
    <property type="entry name" value="Nucleotide-binding domain"/>
    <property type="match status" value="1"/>
</dbReference>
<keyword evidence="4 9" id="KW-0274">FAD</keyword>
<gene>
    <name evidence="11" type="ORF">AN215_05040</name>
</gene>
<dbReference type="GO" id="GO:0019478">
    <property type="term" value="P:D-amino acid catabolic process"/>
    <property type="evidence" value="ECO:0007669"/>
    <property type="project" value="TreeGrafter"/>
</dbReference>